<dbReference type="InterPro" id="IPR014013">
    <property type="entry name" value="Helic_SF1/SF2_ATP-bd_DinG/Rad3"/>
</dbReference>
<keyword evidence="1" id="KW-0547">Nucleotide-binding</keyword>
<evidence type="ECO:0000313" key="6">
    <source>
        <dbReference type="Proteomes" id="UP001501638"/>
    </source>
</evidence>
<sequence>MVSAAARRIADLVRTFPSGISERELAAEAAQQFRMLPEQRLAKLVTEAVDGGLLTVSDGRLMSTALPEPQIHSKPSVSDAKSSDGVSPSAAAVLRAVVLDLESVVRTTTAAPYVERQVYEAAAVRLGADAEWVRAAPRWQRYLRFPGDSEELRGSAVRDAVLERGVPAQQAWTELCVFLADADVVVAYNGTGLDFPVISEAAKEAGAADPLATVRSVDALYLTYALWPTATSHRLQDLAKKLDVPRAGLHAHTAKGDATLLVRLLERAAAEFADMAPGLRELIADVCPDSDAWRLLWELAERERPAEREPLVWEQAHVARLLGAEFAQHPPRRAPDGQPPGRGTIVVSEALQGADGRVDPTALARVVHGSRVEPRPAQQRMTETLHEWTDRGVSGLLEAPTGTGKSYAVLAAALDWLAGGDNRTAVIATYTKQLQSQMAKDV</sequence>
<evidence type="ECO:0000256" key="2">
    <source>
        <dbReference type="ARBA" id="ARBA00022801"/>
    </source>
</evidence>
<keyword evidence="3" id="KW-0067">ATP-binding</keyword>
<dbReference type="InterPro" id="IPR027417">
    <property type="entry name" value="P-loop_NTPase"/>
</dbReference>
<keyword evidence="6" id="KW-1185">Reference proteome</keyword>
<feature type="domain" description="Helicase ATP-binding" evidence="4">
    <location>
        <begin position="364"/>
        <end position="442"/>
    </location>
</feature>
<evidence type="ECO:0000259" key="4">
    <source>
        <dbReference type="PROSITE" id="PS51193"/>
    </source>
</evidence>
<dbReference type="InterPro" id="IPR013520">
    <property type="entry name" value="Ribonucl_H"/>
</dbReference>
<dbReference type="EMBL" id="BAAASZ010000042">
    <property type="protein sequence ID" value="GAA2463287.1"/>
    <property type="molecule type" value="Genomic_DNA"/>
</dbReference>
<comment type="caution">
    <text evidence="5">The sequence shown here is derived from an EMBL/GenBank/DDBJ whole genome shotgun (WGS) entry which is preliminary data.</text>
</comment>
<evidence type="ECO:0000256" key="3">
    <source>
        <dbReference type="ARBA" id="ARBA00022840"/>
    </source>
</evidence>
<dbReference type="PROSITE" id="PS51193">
    <property type="entry name" value="HELICASE_ATP_BIND_2"/>
    <property type="match status" value="1"/>
</dbReference>
<accession>A0ABN3KMY5</accession>
<dbReference type="Gene3D" id="3.40.50.300">
    <property type="entry name" value="P-loop containing nucleotide triphosphate hydrolases"/>
    <property type="match status" value="1"/>
</dbReference>
<reference evidence="5 6" key="1">
    <citation type="journal article" date="2019" name="Int. J. Syst. Evol. Microbiol.">
        <title>The Global Catalogue of Microorganisms (GCM) 10K type strain sequencing project: providing services to taxonomists for standard genome sequencing and annotation.</title>
        <authorList>
            <consortium name="The Broad Institute Genomics Platform"/>
            <consortium name="The Broad Institute Genome Sequencing Center for Infectious Disease"/>
            <person name="Wu L."/>
            <person name="Ma J."/>
        </authorList>
    </citation>
    <scope>NUCLEOTIDE SEQUENCE [LARGE SCALE GENOMIC DNA]</scope>
    <source>
        <strain evidence="5 6">JCM 6305</strain>
    </source>
</reference>
<dbReference type="RefSeq" id="WP_344328271.1">
    <property type="nucleotide sequence ID" value="NZ_BAAASZ010000042.1"/>
</dbReference>
<dbReference type="Gene3D" id="3.30.420.10">
    <property type="entry name" value="Ribonuclease H-like superfamily/Ribonuclease H"/>
    <property type="match status" value="1"/>
</dbReference>
<dbReference type="InterPro" id="IPR012337">
    <property type="entry name" value="RNaseH-like_sf"/>
</dbReference>
<dbReference type="SUPFAM" id="SSF53098">
    <property type="entry name" value="Ribonuclease H-like"/>
    <property type="match status" value="1"/>
</dbReference>
<proteinExistence type="predicted"/>
<dbReference type="SUPFAM" id="SSF52540">
    <property type="entry name" value="P-loop containing nucleoside triphosphate hydrolases"/>
    <property type="match status" value="1"/>
</dbReference>
<dbReference type="InterPro" id="IPR036397">
    <property type="entry name" value="RNaseH_sf"/>
</dbReference>
<keyword evidence="2" id="KW-0378">Hydrolase</keyword>
<dbReference type="Proteomes" id="UP001501638">
    <property type="component" value="Unassembled WGS sequence"/>
</dbReference>
<protein>
    <recommendedName>
        <fullName evidence="4">Helicase ATP-binding domain-containing protein</fullName>
    </recommendedName>
</protein>
<name>A0ABN3KMY5_9ACTN</name>
<gene>
    <name evidence="5" type="ORF">GCM10010405_54710</name>
</gene>
<evidence type="ECO:0000256" key="1">
    <source>
        <dbReference type="ARBA" id="ARBA00022741"/>
    </source>
</evidence>
<organism evidence="5 6">
    <name type="scientific">Streptomyces macrosporus</name>
    <dbReference type="NCBI Taxonomy" id="44032"/>
    <lineage>
        <taxon>Bacteria</taxon>
        <taxon>Bacillati</taxon>
        <taxon>Actinomycetota</taxon>
        <taxon>Actinomycetes</taxon>
        <taxon>Kitasatosporales</taxon>
        <taxon>Streptomycetaceae</taxon>
        <taxon>Streptomyces</taxon>
    </lineage>
</organism>
<dbReference type="SMART" id="SM00479">
    <property type="entry name" value="EXOIII"/>
    <property type="match status" value="1"/>
</dbReference>
<evidence type="ECO:0000313" key="5">
    <source>
        <dbReference type="EMBL" id="GAA2463287.1"/>
    </source>
</evidence>